<proteinExistence type="predicted"/>
<gene>
    <name evidence="1" type="ORF">NDU88_003764</name>
</gene>
<comment type="caution">
    <text evidence="1">The sequence shown here is derived from an EMBL/GenBank/DDBJ whole genome shotgun (WGS) entry which is preliminary data.</text>
</comment>
<dbReference type="EMBL" id="JANPWB010000004">
    <property type="protein sequence ID" value="KAJ1194476.1"/>
    <property type="molecule type" value="Genomic_DNA"/>
</dbReference>
<organism evidence="1 2">
    <name type="scientific">Pleurodeles waltl</name>
    <name type="common">Iberian ribbed newt</name>
    <dbReference type="NCBI Taxonomy" id="8319"/>
    <lineage>
        <taxon>Eukaryota</taxon>
        <taxon>Metazoa</taxon>
        <taxon>Chordata</taxon>
        <taxon>Craniata</taxon>
        <taxon>Vertebrata</taxon>
        <taxon>Euteleostomi</taxon>
        <taxon>Amphibia</taxon>
        <taxon>Batrachia</taxon>
        <taxon>Caudata</taxon>
        <taxon>Salamandroidea</taxon>
        <taxon>Salamandridae</taxon>
        <taxon>Pleurodelinae</taxon>
        <taxon>Pleurodeles</taxon>
    </lineage>
</organism>
<dbReference type="AlphaFoldDB" id="A0AAV7V0Y3"/>
<accession>A0AAV7V0Y3</accession>
<evidence type="ECO:0000313" key="2">
    <source>
        <dbReference type="Proteomes" id="UP001066276"/>
    </source>
</evidence>
<reference evidence="1" key="1">
    <citation type="journal article" date="2022" name="bioRxiv">
        <title>Sequencing and chromosome-scale assembly of the giantPleurodeles waltlgenome.</title>
        <authorList>
            <person name="Brown T."/>
            <person name="Elewa A."/>
            <person name="Iarovenko S."/>
            <person name="Subramanian E."/>
            <person name="Araus A.J."/>
            <person name="Petzold A."/>
            <person name="Susuki M."/>
            <person name="Suzuki K.-i.T."/>
            <person name="Hayashi T."/>
            <person name="Toyoda A."/>
            <person name="Oliveira C."/>
            <person name="Osipova E."/>
            <person name="Leigh N.D."/>
            <person name="Simon A."/>
            <person name="Yun M.H."/>
        </authorList>
    </citation>
    <scope>NUCLEOTIDE SEQUENCE</scope>
    <source>
        <strain evidence="1">20211129_DDA</strain>
        <tissue evidence="1">Liver</tissue>
    </source>
</reference>
<keyword evidence="2" id="KW-1185">Reference proteome</keyword>
<sequence length="156" mass="16489">MIMSAPWGLPKLCGVAKASSLLPRMSCRVCQENIILRKELAKGAGARLGTRDRAGGTSLCGQRRASWCSREERLPPPDFSVTGAAEAGKFGEQVVRSAEPASSSHVTPGLNGEPEAVPVCRSADQNSIPRALAKPGAAGVIICTHKKQKDIKQQQS</sequence>
<protein>
    <submittedName>
        <fullName evidence="1">Uncharacterized protein</fullName>
    </submittedName>
</protein>
<dbReference type="Proteomes" id="UP001066276">
    <property type="component" value="Chromosome 2_2"/>
</dbReference>
<name>A0AAV7V0Y3_PLEWA</name>
<evidence type="ECO:0000313" key="1">
    <source>
        <dbReference type="EMBL" id="KAJ1194476.1"/>
    </source>
</evidence>